<comment type="caution">
    <text evidence="2">The sequence shown here is derived from an EMBL/GenBank/DDBJ whole genome shotgun (WGS) entry which is preliminary data.</text>
</comment>
<dbReference type="PROSITE" id="PS51257">
    <property type="entry name" value="PROKAR_LIPOPROTEIN"/>
    <property type="match status" value="1"/>
</dbReference>
<dbReference type="EMBL" id="FLAC01000001">
    <property type="protein sequence ID" value="SAP42350.1"/>
    <property type="molecule type" value="Genomic_DNA"/>
</dbReference>
<dbReference type="SUPFAM" id="SSF51004">
    <property type="entry name" value="C-terminal (heme d1) domain of cytochrome cd1-nitrite reductase"/>
    <property type="match status" value="1"/>
</dbReference>
<feature type="chain" id="PRO_5035002849" evidence="1">
    <location>
        <begin position="22"/>
        <end position="361"/>
    </location>
</feature>
<protein>
    <submittedName>
        <fullName evidence="2">Putative periplasmic protein</fullName>
    </submittedName>
</protein>
<proteinExistence type="predicted"/>
<gene>
    <name evidence="2" type="primary">yncE_1</name>
    <name evidence="2" type="ORF">SAMEA2273876_00196</name>
</gene>
<dbReference type="PANTHER" id="PTHR47197">
    <property type="entry name" value="PROTEIN NIRF"/>
    <property type="match status" value="1"/>
</dbReference>
<dbReference type="InterPro" id="IPR015943">
    <property type="entry name" value="WD40/YVTN_repeat-like_dom_sf"/>
</dbReference>
<accession>A0A8G2E380</accession>
<evidence type="ECO:0000313" key="3">
    <source>
        <dbReference type="Proteomes" id="UP000078124"/>
    </source>
</evidence>
<dbReference type="Proteomes" id="UP000078124">
    <property type="component" value="Unassembled WGS sequence"/>
</dbReference>
<feature type="signal peptide" evidence="1">
    <location>
        <begin position="1"/>
        <end position="21"/>
    </location>
</feature>
<keyword evidence="1" id="KW-0732">Signal</keyword>
<dbReference type="InterPro" id="IPR011048">
    <property type="entry name" value="Haem_d1_sf"/>
</dbReference>
<sequence length="361" mass="39368">MMKYTIPVLALVISAVLSGCATPPSTRVTPPVAEKNAVTVIQPLKRELAEGLYEMALSPQGDALYVASAEGFKDVQGGAVYRLDPKTLKTIGLSHTDLKNFAVQMTPDGKTLFVTHSLDGGISAIDTATGKVKKRLLFSERNEKGMPYGARQILLLDNTLYVGAVADPAQIWVVDATTLKLKTRIKNTGKWMTGLHYSTQTGRLYAANGSGEILVINPRSNRIEQRWKPLGDKPALLLNIAEDSETGRLFVTDNSKAKTTLVLDIHSGKVIKQLEVGDSLAVLFNPKRNEIYISQRESGKVISLDGTTYALKKQWDIPANPNSLLLDAEGQTLFVTVKQPFNKDHSTKGPDSVVRIDLNAQ</sequence>
<organism evidence="2 3">
    <name type="scientific">Raoultella planticola</name>
    <name type="common">Klebsiella planticola</name>
    <dbReference type="NCBI Taxonomy" id="575"/>
    <lineage>
        <taxon>Bacteria</taxon>
        <taxon>Pseudomonadati</taxon>
        <taxon>Pseudomonadota</taxon>
        <taxon>Gammaproteobacteria</taxon>
        <taxon>Enterobacterales</taxon>
        <taxon>Enterobacteriaceae</taxon>
        <taxon>Klebsiella/Raoultella group</taxon>
        <taxon>Raoultella</taxon>
    </lineage>
</organism>
<reference evidence="2 3" key="1">
    <citation type="submission" date="2016-05" db="EMBL/GenBank/DDBJ databases">
        <authorList>
            <consortium name="Pathogen Informatics"/>
        </authorList>
    </citation>
    <scope>NUCLEOTIDE SEQUENCE [LARGE SCALE GENOMIC DNA]</scope>
    <source>
        <strain evidence="2 3">2880STDY5682802</strain>
    </source>
</reference>
<dbReference type="AlphaFoldDB" id="A0A8G2E380"/>
<dbReference type="InterPro" id="IPR051200">
    <property type="entry name" value="Host-pathogen_enzymatic-act"/>
</dbReference>
<evidence type="ECO:0000313" key="2">
    <source>
        <dbReference type="EMBL" id="SAP42350.1"/>
    </source>
</evidence>
<dbReference type="PANTHER" id="PTHR47197:SF3">
    <property type="entry name" value="DIHYDRO-HEME D1 DEHYDROGENASE"/>
    <property type="match status" value="1"/>
</dbReference>
<dbReference type="Gene3D" id="2.130.10.10">
    <property type="entry name" value="YVTN repeat-like/Quinoprotein amine dehydrogenase"/>
    <property type="match status" value="1"/>
</dbReference>
<name>A0A8G2E380_RAOPL</name>
<evidence type="ECO:0000256" key="1">
    <source>
        <dbReference type="SAM" id="SignalP"/>
    </source>
</evidence>